<accession>A0ABP8KIM7</accession>
<comment type="similarity">
    <text evidence="2">Belongs to the TMEM86 family.</text>
</comment>
<keyword evidence="4 6" id="KW-1133">Transmembrane helix</keyword>
<feature type="transmembrane region" description="Helical" evidence="6">
    <location>
        <begin position="73"/>
        <end position="89"/>
    </location>
</feature>
<feature type="transmembrane region" description="Helical" evidence="6">
    <location>
        <begin position="211"/>
        <end position="230"/>
    </location>
</feature>
<feature type="transmembrane region" description="Helical" evidence="6">
    <location>
        <begin position="48"/>
        <end position="66"/>
    </location>
</feature>
<keyword evidence="8" id="KW-1185">Reference proteome</keyword>
<dbReference type="Pfam" id="PF07947">
    <property type="entry name" value="YhhN"/>
    <property type="match status" value="1"/>
</dbReference>
<proteinExistence type="inferred from homology"/>
<reference evidence="8" key="1">
    <citation type="journal article" date="2019" name="Int. J. Syst. Evol. Microbiol.">
        <title>The Global Catalogue of Microorganisms (GCM) 10K type strain sequencing project: providing services to taxonomists for standard genome sequencing and annotation.</title>
        <authorList>
            <consortium name="The Broad Institute Genomics Platform"/>
            <consortium name="The Broad Institute Genome Sequencing Center for Infectious Disease"/>
            <person name="Wu L."/>
            <person name="Ma J."/>
        </authorList>
    </citation>
    <scope>NUCLEOTIDE SEQUENCE [LARGE SCALE GENOMIC DNA]</scope>
    <source>
        <strain evidence="8">JCM 17809</strain>
    </source>
</reference>
<sequence>MMCDKSGAGGRYDRRMLPRRMPARALLAALLAVTGVHLLAQLTGSDTVAAVTQVLLMPLLAGALWLETETPRGRLVTLTLLALGLSWLGDTAPRLASGDAGFLLMVGFFLLAQVAYIAAFLPYRARSVLHRRRPLLLAYVAAVAALVAACAGGADALLGPVLVYGACLGTMAVLATGVNLPTAVGGALFLVSDGLIALEAFAEGVDLPAHGFWVMSTYVAAQLLIVAGVLREQDRHGARPTTTDAVRSR</sequence>
<feature type="transmembrane region" description="Helical" evidence="6">
    <location>
        <begin position="135"/>
        <end position="154"/>
    </location>
</feature>
<evidence type="ECO:0000256" key="5">
    <source>
        <dbReference type="ARBA" id="ARBA00023136"/>
    </source>
</evidence>
<dbReference type="InterPro" id="IPR012506">
    <property type="entry name" value="TMEM86B-like"/>
</dbReference>
<feature type="transmembrane region" description="Helical" evidence="6">
    <location>
        <begin position="160"/>
        <end position="180"/>
    </location>
</feature>
<dbReference type="PANTHER" id="PTHR31885:SF6">
    <property type="entry name" value="GH04784P"/>
    <property type="match status" value="1"/>
</dbReference>
<comment type="subcellular location">
    <subcellularLocation>
        <location evidence="1">Membrane</location>
        <topology evidence="1">Multi-pass membrane protein</topology>
    </subcellularLocation>
</comment>
<feature type="transmembrane region" description="Helical" evidence="6">
    <location>
        <begin position="187"/>
        <end position="205"/>
    </location>
</feature>
<gene>
    <name evidence="7" type="ORF">GCM10023168_24960</name>
</gene>
<evidence type="ECO:0000256" key="3">
    <source>
        <dbReference type="ARBA" id="ARBA00022692"/>
    </source>
</evidence>
<evidence type="ECO:0000256" key="2">
    <source>
        <dbReference type="ARBA" id="ARBA00007375"/>
    </source>
</evidence>
<evidence type="ECO:0000256" key="4">
    <source>
        <dbReference type="ARBA" id="ARBA00022989"/>
    </source>
</evidence>
<keyword evidence="5 6" id="KW-0472">Membrane</keyword>
<evidence type="ECO:0008006" key="9">
    <source>
        <dbReference type="Google" id="ProtNLM"/>
    </source>
</evidence>
<feature type="transmembrane region" description="Helical" evidence="6">
    <location>
        <begin position="101"/>
        <end position="123"/>
    </location>
</feature>
<comment type="caution">
    <text evidence="7">The sequence shown here is derived from an EMBL/GenBank/DDBJ whole genome shotgun (WGS) entry which is preliminary data.</text>
</comment>
<keyword evidence="3 6" id="KW-0812">Transmembrane</keyword>
<evidence type="ECO:0000313" key="7">
    <source>
        <dbReference type="EMBL" id="GAA4408095.1"/>
    </source>
</evidence>
<evidence type="ECO:0000256" key="6">
    <source>
        <dbReference type="SAM" id="Phobius"/>
    </source>
</evidence>
<dbReference type="Proteomes" id="UP001500945">
    <property type="component" value="Unassembled WGS sequence"/>
</dbReference>
<evidence type="ECO:0000256" key="1">
    <source>
        <dbReference type="ARBA" id="ARBA00004141"/>
    </source>
</evidence>
<evidence type="ECO:0000313" key="8">
    <source>
        <dbReference type="Proteomes" id="UP001500945"/>
    </source>
</evidence>
<dbReference type="EMBL" id="BAABGM010000015">
    <property type="protein sequence ID" value="GAA4408095.1"/>
    <property type="molecule type" value="Genomic_DNA"/>
</dbReference>
<dbReference type="PANTHER" id="PTHR31885">
    <property type="entry name" value="GH04784P"/>
    <property type="match status" value="1"/>
</dbReference>
<name>A0ABP8KIM7_9MICO</name>
<organism evidence="7 8">
    <name type="scientific">Fodinibacter luteus</name>
    <dbReference type="NCBI Taxonomy" id="552064"/>
    <lineage>
        <taxon>Bacteria</taxon>
        <taxon>Bacillati</taxon>
        <taxon>Actinomycetota</taxon>
        <taxon>Actinomycetes</taxon>
        <taxon>Micrococcales</taxon>
        <taxon>Intrasporangiaceae</taxon>
        <taxon>Fodinibacter (ex Wang et al. 2009)</taxon>
    </lineage>
</organism>
<protein>
    <recommendedName>
        <fullName evidence="9">Lysoplasmalogenase</fullName>
    </recommendedName>
</protein>